<dbReference type="Gene3D" id="3.10.20.90">
    <property type="entry name" value="Phosphatidylinositol 3-kinase Catalytic Subunit, Chain A, domain 1"/>
    <property type="match status" value="1"/>
</dbReference>
<sequence>MESESDNNNYSVRLSIIYNLDGIRTHVKCKRDIMLKEVLLAFCERKQIDYKDISFFYDGKRLPVRKTPLQLGMKDDDTIEAFRPVHGGGGGRRQ</sequence>
<name>A0A484LSB0_9ASTE</name>
<accession>A0A484LSB0</accession>
<dbReference type="InterPro" id="IPR000626">
    <property type="entry name" value="Ubiquitin-like_dom"/>
</dbReference>
<dbReference type="PANTHER" id="PTHR10562">
    <property type="entry name" value="SMALL UBIQUITIN-RELATED MODIFIER"/>
    <property type="match status" value="1"/>
</dbReference>
<dbReference type="CDD" id="cd01763">
    <property type="entry name" value="Ubl_SUMO_like"/>
    <property type="match status" value="1"/>
</dbReference>
<dbReference type="PROSITE" id="PS50053">
    <property type="entry name" value="UBIQUITIN_2"/>
    <property type="match status" value="1"/>
</dbReference>
<dbReference type="InterPro" id="IPR022617">
    <property type="entry name" value="Rad60/SUMO-like_dom"/>
</dbReference>
<keyword evidence="3" id="KW-1185">Reference proteome</keyword>
<proteinExistence type="predicted"/>
<dbReference type="Proteomes" id="UP000595140">
    <property type="component" value="Unassembled WGS sequence"/>
</dbReference>
<evidence type="ECO:0000313" key="3">
    <source>
        <dbReference type="Proteomes" id="UP000595140"/>
    </source>
</evidence>
<dbReference type="OrthoDB" id="442921at2759"/>
<dbReference type="Pfam" id="PF11976">
    <property type="entry name" value="Rad60-SLD"/>
    <property type="match status" value="1"/>
</dbReference>
<evidence type="ECO:0000313" key="2">
    <source>
        <dbReference type="EMBL" id="VFQ79265.1"/>
    </source>
</evidence>
<protein>
    <recommendedName>
        <fullName evidence="1">Ubiquitin-like domain-containing protein</fullName>
    </recommendedName>
</protein>
<dbReference type="AlphaFoldDB" id="A0A484LSB0"/>
<dbReference type="SUPFAM" id="SSF54236">
    <property type="entry name" value="Ubiquitin-like"/>
    <property type="match status" value="1"/>
</dbReference>
<gene>
    <name evidence="2" type="ORF">CCAM_LOCUS21041</name>
</gene>
<organism evidence="2 3">
    <name type="scientific">Cuscuta campestris</name>
    <dbReference type="NCBI Taxonomy" id="132261"/>
    <lineage>
        <taxon>Eukaryota</taxon>
        <taxon>Viridiplantae</taxon>
        <taxon>Streptophyta</taxon>
        <taxon>Embryophyta</taxon>
        <taxon>Tracheophyta</taxon>
        <taxon>Spermatophyta</taxon>
        <taxon>Magnoliopsida</taxon>
        <taxon>eudicotyledons</taxon>
        <taxon>Gunneridae</taxon>
        <taxon>Pentapetalae</taxon>
        <taxon>asterids</taxon>
        <taxon>lamiids</taxon>
        <taxon>Solanales</taxon>
        <taxon>Convolvulaceae</taxon>
        <taxon>Cuscuteae</taxon>
        <taxon>Cuscuta</taxon>
        <taxon>Cuscuta subgen. Grammica</taxon>
        <taxon>Cuscuta sect. Cleistogrammica</taxon>
    </lineage>
</organism>
<evidence type="ECO:0000259" key="1">
    <source>
        <dbReference type="PROSITE" id="PS50053"/>
    </source>
</evidence>
<dbReference type="EMBL" id="OOIL02001902">
    <property type="protein sequence ID" value="VFQ79265.1"/>
    <property type="molecule type" value="Genomic_DNA"/>
</dbReference>
<dbReference type="InterPro" id="IPR029071">
    <property type="entry name" value="Ubiquitin-like_domsf"/>
</dbReference>
<reference evidence="2 3" key="1">
    <citation type="submission" date="2018-04" db="EMBL/GenBank/DDBJ databases">
        <authorList>
            <person name="Vogel A."/>
        </authorList>
    </citation>
    <scope>NUCLEOTIDE SEQUENCE [LARGE SCALE GENOMIC DNA]</scope>
</reference>
<feature type="domain" description="Ubiquitin-like" evidence="1">
    <location>
        <begin position="10"/>
        <end position="88"/>
    </location>
</feature>